<comment type="caution">
    <text evidence="2">The sequence shown here is derived from an EMBL/GenBank/DDBJ whole genome shotgun (WGS) entry which is preliminary data.</text>
</comment>
<dbReference type="GO" id="GO:0016787">
    <property type="term" value="F:hydrolase activity"/>
    <property type="evidence" value="ECO:0007669"/>
    <property type="project" value="UniProtKB-KW"/>
</dbReference>
<feature type="domain" description="HD-GYP" evidence="1">
    <location>
        <begin position="114"/>
        <end position="309"/>
    </location>
</feature>
<dbReference type="SUPFAM" id="SSF109604">
    <property type="entry name" value="HD-domain/PDEase-like"/>
    <property type="match status" value="1"/>
</dbReference>
<dbReference type="RefSeq" id="WP_390253866.1">
    <property type="nucleotide sequence ID" value="NZ_JBHSDT010000008.1"/>
</dbReference>
<dbReference type="PANTHER" id="PTHR43155:SF2">
    <property type="entry name" value="CYCLIC DI-GMP PHOSPHODIESTERASE PA4108"/>
    <property type="match status" value="1"/>
</dbReference>
<accession>A0ABV8X1U3</accession>
<reference evidence="3" key="1">
    <citation type="journal article" date="2019" name="Int. J. Syst. Evol. Microbiol.">
        <title>The Global Catalogue of Microorganisms (GCM) 10K type strain sequencing project: providing services to taxonomists for standard genome sequencing and annotation.</title>
        <authorList>
            <consortium name="The Broad Institute Genomics Platform"/>
            <consortium name="The Broad Institute Genome Sequencing Center for Infectious Disease"/>
            <person name="Wu L."/>
            <person name="Ma J."/>
        </authorList>
    </citation>
    <scope>NUCLEOTIDE SEQUENCE [LARGE SCALE GENOMIC DNA]</scope>
    <source>
        <strain evidence="3">CCUG 37865</strain>
    </source>
</reference>
<dbReference type="PROSITE" id="PS51832">
    <property type="entry name" value="HD_GYP"/>
    <property type="match status" value="1"/>
</dbReference>
<sequence>MRLVSTNLLQEGVELARPIFDDNGRILVQRNIKLSSKMVNRLKSSNITYVYIRDKYTDDILITPPIPDEVRLEAVNKIKTSFQSIKKDDIKKGSHLIDESSKQLNDVVKGLVDNLLAQDEVMHFLSDLLIVDNYVFHHSVNVTIYTLALARQLKFNRKEMQVIGLGALLHDIGKIYIPTEILNKRSKLNDTEFKIMKAHTEYGFELLRKSRSLPLLAAHCAFQHHERLDGSGYPRGLTAEKIHPYAKILGIADVFDAVTSNRVYRAAMLPHKGVEILESGAGLQFDSNLVNLFKNTVSIYPNGVTVHLNNGRTGVVTKQNIQSHERPVVRVLQENNHPVEPYDIDLSKDLHSIIINADNAKIH</sequence>
<keyword evidence="2" id="KW-0378">Hydrolase</keyword>
<dbReference type="Gene3D" id="1.10.3210.10">
    <property type="entry name" value="Hypothetical protein af1432"/>
    <property type="match status" value="1"/>
</dbReference>
<dbReference type="CDD" id="cd00077">
    <property type="entry name" value="HDc"/>
    <property type="match status" value="1"/>
</dbReference>
<proteinExistence type="predicted"/>
<dbReference type="PANTHER" id="PTHR43155">
    <property type="entry name" value="CYCLIC DI-GMP PHOSPHODIESTERASE PA4108-RELATED"/>
    <property type="match status" value="1"/>
</dbReference>
<name>A0ABV8X1U3_9BACI</name>
<dbReference type="NCBIfam" id="TIGR00277">
    <property type="entry name" value="HDIG"/>
    <property type="match status" value="1"/>
</dbReference>
<dbReference type="Pfam" id="PF13487">
    <property type="entry name" value="HD_5"/>
    <property type="match status" value="1"/>
</dbReference>
<dbReference type="InterPro" id="IPR037522">
    <property type="entry name" value="HD_GYP_dom"/>
</dbReference>
<dbReference type="SMART" id="SM00471">
    <property type="entry name" value="HDc"/>
    <property type="match status" value="1"/>
</dbReference>
<evidence type="ECO:0000313" key="2">
    <source>
        <dbReference type="EMBL" id="MFC4404851.1"/>
    </source>
</evidence>
<protein>
    <submittedName>
        <fullName evidence="2">HD-GYP domain-containing protein</fullName>
        <ecNumber evidence="2">3.1.4.-</ecNumber>
    </submittedName>
</protein>
<dbReference type="EMBL" id="JBHSDT010000008">
    <property type="protein sequence ID" value="MFC4404851.1"/>
    <property type="molecule type" value="Genomic_DNA"/>
</dbReference>
<dbReference type="InterPro" id="IPR006675">
    <property type="entry name" value="HDIG_dom"/>
</dbReference>
<organism evidence="2 3">
    <name type="scientific">Gracilibacillus xinjiangensis</name>
    <dbReference type="NCBI Taxonomy" id="1193282"/>
    <lineage>
        <taxon>Bacteria</taxon>
        <taxon>Bacillati</taxon>
        <taxon>Bacillota</taxon>
        <taxon>Bacilli</taxon>
        <taxon>Bacillales</taxon>
        <taxon>Bacillaceae</taxon>
        <taxon>Gracilibacillus</taxon>
    </lineage>
</organism>
<keyword evidence="3" id="KW-1185">Reference proteome</keyword>
<dbReference type="EC" id="3.1.4.-" evidence="2"/>
<evidence type="ECO:0000313" key="3">
    <source>
        <dbReference type="Proteomes" id="UP001595882"/>
    </source>
</evidence>
<dbReference type="Proteomes" id="UP001595882">
    <property type="component" value="Unassembled WGS sequence"/>
</dbReference>
<gene>
    <name evidence="2" type="ORF">ACFOY7_17405</name>
</gene>
<dbReference type="InterPro" id="IPR003607">
    <property type="entry name" value="HD/PDEase_dom"/>
</dbReference>
<evidence type="ECO:0000259" key="1">
    <source>
        <dbReference type="PROSITE" id="PS51832"/>
    </source>
</evidence>